<protein>
    <submittedName>
        <fullName evidence="1">Uncharacterized protein</fullName>
    </submittedName>
</protein>
<reference evidence="1" key="1">
    <citation type="submission" date="2024-02" db="EMBL/GenBank/DDBJ databases">
        <authorList>
            <consortium name="ELIXIR-Norway"/>
            <consortium name="Elixir Norway"/>
        </authorList>
    </citation>
    <scope>NUCLEOTIDE SEQUENCE</scope>
</reference>
<evidence type="ECO:0000313" key="1">
    <source>
        <dbReference type="EMBL" id="CAK9211099.1"/>
    </source>
</evidence>
<keyword evidence="2" id="KW-1185">Reference proteome</keyword>
<dbReference type="EMBL" id="OZ019910">
    <property type="protein sequence ID" value="CAK9211099.1"/>
    <property type="molecule type" value="Genomic_DNA"/>
</dbReference>
<evidence type="ECO:0000313" key="2">
    <source>
        <dbReference type="Proteomes" id="UP001497512"/>
    </source>
</evidence>
<proteinExistence type="predicted"/>
<gene>
    <name evidence="1" type="ORF">CSSPTR1EN2_LOCUS10490</name>
</gene>
<dbReference type="Proteomes" id="UP001497512">
    <property type="component" value="Chromosome 18"/>
</dbReference>
<organism evidence="1 2">
    <name type="scientific">Sphagnum troendelagicum</name>
    <dbReference type="NCBI Taxonomy" id="128251"/>
    <lineage>
        <taxon>Eukaryota</taxon>
        <taxon>Viridiplantae</taxon>
        <taxon>Streptophyta</taxon>
        <taxon>Embryophyta</taxon>
        <taxon>Bryophyta</taxon>
        <taxon>Sphagnophytina</taxon>
        <taxon>Sphagnopsida</taxon>
        <taxon>Sphagnales</taxon>
        <taxon>Sphagnaceae</taxon>
        <taxon>Sphagnum</taxon>
    </lineage>
</organism>
<sequence length="95" mass="10691">MGRWDHECGWQTSIFILTVVQQELCADVDPFHVAWETCSDRRTGDAQGCASYDLTAPLSGWSQSGISRRLSWAGCIQETVRCRNDFAPCDEARFS</sequence>
<name>A0ABP0U219_9BRYO</name>
<accession>A0ABP0U219</accession>